<dbReference type="PANTHER" id="PTHR47822:SF2">
    <property type="entry name" value="F-BOX AND WD-40 DOMAIN PROTEIN 7"/>
    <property type="match status" value="1"/>
</dbReference>
<name>A0ABR2KIU5_9EUKA</name>
<dbReference type="SMART" id="SM00320">
    <property type="entry name" value="WD40"/>
    <property type="match status" value="5"/>
</dbReference>
<keyword evidence="2" id="KW-0677">Repeat</keyword>
<dbReference type="InterPro" id="IPR019775">
    <property type="entry name" value="WD40_repeat_CS"/>
</dbReference>
<dbReference type="Pfam" id="PF00400">
    <property type="entry name" value="WD40"/>
    <property type="match status" value="2"/>
</dbReference>
<evidence type="ECO:0000313" key="6">
    <source>
        <dbReference type="Proteomes" id="UP001470230"/>
    </source>
</evidence>
<dbReference type="InterPro" id="IPR001680">
    <property type="entry name" value="WD40_rpt"/>
</dbReference>
<dbReference type="InterPro" id="IPR024977">
    <property type="entry name" value="Apc4-like_WD40_dom"/>
</dbReference>
<sequence>MSKYLEPSKSKTAWSATQENSDVTSMQFSPNGKSLAIGCFNGNVYIRNSLESRLMYRIQAVSSESPITSVKWHPFVANSIIATSASGFITSWHTETGQRLWSLQEENNSINSFDLSPNGQFFCTAGGDCVVRNYSLTTKQLINEMKTRSYIKGEVSGHENRIFSVVYVDQHTIASSGWDNTVIIWDARSGDVVRSIFGPQVCGESMVALSDNIIITGSWRDEDQLQFWDVGTGKNLSTTSINFGDEPLQVYSLSLSKDKRIVGCSGSNLNAAAFYRTSDYKFLAETEKFSDCPNVIALTNDTYAIGLANSTVYCDSMMFDLI</sequence>
<organism evidence="5 6">
    <name type="scientific">Tritrichomonas musculus</name>
    <dbReference type="NCBI Taxonomy" id="1915356"/>
    <lineage>
        <taxon>Eukaryota</taxon>
        <taxon>Metamonada</taxon>
        <taxon>Parabasalia</taxon>
        <taxon>Tritrichomonadida</taxon>
        <taxon>Tritrichomonadidae</taxon>
        <taxon>Tritrichomonas</taxon>
    </lineage>
</organism>
<dbReference type="PROSITE" id="PS50294">
    <property type="entry name" value="WD_REPEATS_REGION"/>
    <property type="match status" value="1"/>
</dbReference>
<dbReference type="PANTHER" id="PTHR47822">
    <property type="entry name" value="CARBOHYDRATE BINDING DOMAIN CONTAINING PROTEIN"/>
    <property type="match status" value="1"/>
</dbReference>
<dbReference type="EMBL" id="JAPFFF010000004">
    <property type="protein sequence ID" value="KAK8890787.1"/>
    <property type="molecule type" value="Genomic_DNA"/>
</dbReference>
<dbReference type="InterPro" id="IPR036322">
    <property type="entry name" value="WD40_repeat_dom_sf"/>
</dbReference>
<dbReference type="SUPFAM" id="SSF50978">
    <property type="entry name" value="WD40 repeat-like"/>
    <property type="match status" value="1"/>
</dbReference>
<dbReference type="PROSITE" id="PS50082">
    <property type="entry name" value="WD_REPEATS_2"/>
    <property type="match status" value="1"/>
</dbReference>
<accession>A0ABR2KIU5</accession>
<keyword evidence="1 3" id="KW-0853">WD repeat</keyword>
<gene>
    <name evidence="5" type="ORF">M9Y10_027986</name>
</gene>
<evidence type="ECO:0000256" key="2">
    <source>
        <dbReference type="ARBA" id="ARBA00022737"/>
    </source>
</evidence>
<evidence type="ECO:0000313" key="5">
    <source>
        <dbReference type="EMBL" id="KAK8890787.1"/>
    </source>
</evidence>
<reference evidence="5 6" key="1">
    <citation type="submission" date="2024-04" db="EMBL/GenBank/DDBJ databases">
        <title>Tritrichomonas musculus Genome.</title>
        <authorList>
            <person name="Alves-Ferreira E."/>
            <person name="Grigg M."/>
            <person name="Lorenzi H."/>
            <person name="Galac M."/>
        </authorList>
    </citation>
    <scope>NUCLEOTIDE SEQUENCE [LARGE SCALE GENOMIC DNA]</scope>
    <source>
        <strain evidence="5 6">EAF2021</strain>
    </source>
</reference>
<dbReference type="Proteomes" id="UP001470230">
    <property type="component" value="Unassembled WGS sequence"/>
</dbReference>
<keyword evidence="6" id="KW-1185">Reference proteome</keyword>
<dbReference type="Pfam" id="PF12894">
    <property type="entry name" value="ANAPC4_WD40"/>
    <property type="match status" value="1"/>
</dbReference>
<proteinExistence type="predicted"/>
<dbReference type="InterPro" id="IPR015943">
    <property type="entry name" value="WD40/YVTN_repeat-like_dom_sf"/>
</dbReference>
<dbReference type="PROSITE" id="PS00678">
    <property type="entry name" value="WD_REPEATS_1"/>
    <property type="match status" value="1"/>
</dbReference>
<dbReference type="Gene3D" id="2.130.10.10">
    <property type="entry name" value="YVTN repeat-like/Quinoprotein amine dehydrogenase"/>
    <property type="match status" value="2"/>
</dbReference>
<evidence type="ECO:0000259" key="4">
    <source>
        <dbReference type="Pfam" id="PF12894"/>
    </source>
</evidence>
<feature type="repeat" description="WD" evidence="3">
    <location>
        <begin position="155"/>
        <end position="195"/>
    </location>
</feature>
<evidence type="ECO:0000256" key="1">
    <source>
        <dbReference type="ARBA" id="ARBA00022574"/>
    </source>
</evidence>
<protein>
    <recommendedName>
        <fullName evidence="4">Anaphase-promoting complex subunit 4-like WD40 domain-containing protein</fullName>
    </recommendedName>
</protein>
<comment type="caution">
    <text evidence="5">The sequence shown here is derived from an EMBL/GenBank/DDBJ whole genome shotgun (WGS) entry which is preliminary data.</text>
</comment>
<feature type="domain" description="Anaphase-promoting complex subunit 4-like WD40" evidence="4">
    <location>
        <begin position="10"/>
        <end position="73"/>
    </location>
</feature>
<evidence type="ECO:0000256" key="3">
    <source>
        <dbReference type="PROSITE-ProRule" id="PRU00221"/>
    </source>
</evidence>